<keyword evidence="2" id="KW-1185">Reference proteome</keyword>
<name>A0A9N9CF42_9GLOM</name>
<proteinExistence type="predicted"/>
<dbReference type="AlphaFoldDB" id="A0A9N9CF42"/>
<reference evidence="1" key="1">
    <citation type="submission" date="2021-06" db="EMBL/GenBank/DDBJ databases">
        <authorList>
            <person name="Kallberg Y."/>
            <person name="Tangrot J."/>
            <person name="Rosling A."/>
        </authorList>
    </citation>
    <scope>NUCLEOTIDE SEQUENCE</scope>
    <source>
        <strain evidence="1">FL130A</strain>
    </source>
</reference>
<dbReference type="Proteomes" id="UP000789508">
    <property type="component" value="Unassembled WGS sequence"/>
</dbReference>
<evidence type="ECO:0000313" key="2">
    <source>
        <dbReference type="Proteomes" id="UP000789508"/>
    </source>
</evidence>
<evidence type="ECO:0000313" key="1">
    <source>
        <dbReference type="EMBL" id="CAG8601261.1"/>
    </source>
</evidence>
<organism evidence="1 2">
    <name type="scientific">Ambispora leptoticha</name>
    <dbReference type="NCBI Taxonomy" id="144679"/>
    <lineage>
        <taxon>Eukaryota</taxon>
        <taxon>Fungi</taxon>
        <taxon>Fungi incertae sedis</taxon>
        <taxon>Mucoromycota</taxon>
        <taxon>Glomeromycotina</taxon>
        <taxon>Glomeromycetes</taxon>
        <taxon>Archaeosporales</taxon>
        <taxon>Ambisporaceae</taxon>
        <taxon>Ambispora</taxon>
    </lineage>
</organism>
<sequence>MYSINDVPDETLTFGSQIHPVSPLSLWLSADVTENGTAGTISTIMKKEDIKASQTFDTKLGTTWELIEKNSSKTTASLGIGMSGKLSAIKGVRVPPRSGLIKLIDIFLPGVVGSFRGVCRACQPAESSLSTLNFSGFFTGFPSGLPLNHKVL</sequence>
<comment type="caution">
    <text evidence="1">The sequence shown here is derived from an EMBL/GenBank/DDBJ whole genome shotgun (WGS) entry which is preliminary data.</text>
</comment>
<accession>A0A9N9CF42</accession>
<dbReference type="EMBL" id="CAJVPS010004241">
    <property type="protein sequence ID" value="CAG8601261.1"/>
    <property type="molecule type" value="Genomic_DNA"/>
</dbReference>
<protein>
    <submittedName>
        <fullName evidence="1">14413_t:CDS:1</fullName>
    </submittedName>
</protein>
<gene>
    <name evidence="1" type="ORF">ALEPTO_LOCUS8157</name>
</gene>